<proteinExistence type="predicted"/>
<sequence length="358" mass="41545">MPKWRTVRDHLLYAHSESLIDDEEFILLFDLYTAKSPDLPYWKYDEFDLDKLSDDECITEFRFLKGHIYILVDAMKLPEVIKCYNGLLVDRVEALCIFLKRFAYPCRYLDMMPRFGRPVPQLCMISNAVMSFLYTQWNHLLSTFDQPWLTSDNIEEFCHAVFQKSGALENCFGFVDGTVRPICKPGKNQRVLYNGHKKVHAIKFQSLAVPNGLVANLFGPVEGKRHDSAMLAQSDLYNKLQQLDPLPNENPVCIYGDPAYPHRPQLQCPFKGARITPEQQEWNKAMSSVRVSVEWIFGDIVNYFKFIDFKKTLKIQLSAVGKMYICCTLLHNARCCFYGSITSQFFELEPPSINEYFV</sequence>
<dbReference type="PANTHER" id="PTHR34615:SF1">
    <property type="entry name" value="PX DOMAIN-CONTAINING PROTEIN"/>
    <property type="match status" value="1"/>
</dbReference>
<dbReference type="AlphaFoldDB" id="A0A6S7HR33"/>
<accession>A0A6S7HR33</accession>
<name>A0A6S7HR33_PARCT</name>
<reference evidence="3" key="1">
    <citation type="submission" date="2020-04" db="EMBL/GenBank/DDBJ databases">
        <authorList>
            <person name="Alioto T."/>
            <person name="Alioto T."/>
            <person name="Gomez Garrido J."/>
        </authorList>
    </citation>
    <scope>NUCLEOTIDE SEQUENCE</scope>
    <source>
        <strain evidence="3">A484AB</strain>
    </source>
</reference>
<organism evidence="3 4">
    <name type="scientific">Paramuricea clavata</name>
    <name type="common">Red gorgonian</name>
    <name type="synonym">Violescent sea-whip</name>
    <dbReference type="NCBI Taxonomy" id="317549"/>
    <lineage>
        <taxon>Eukaryota</taxon>
        <taxon>Metazoa</taxon>
        <taxon>Cnidaria</taxon>
        <taxon>Anthozoa</taxon>
        <taxon>Octocorallia</taxon>
        <taxon>Malacalcyonacea</taxon>
        <taxon>Plexauridae</taxon>
        <taxon>Paramuricea</taxon>
    </lineage>
</organism>
<dbReference type="OrthoDB" id="5972212at2759"/>
<dbReference type="Proteomes" id="UP001152795">
    <property type="component" value="Unassembled WGS sequence"/>
</dbReference>
<comment type="caution">
    <text evidence="3">The sequence shown here is derived from an EMBL/GenBank/DDBJ whole genome shotgun (WGS) entry which is preliminary data.</text>
</comment>
<dbReference type="Pfam" id="PF13359">
    <property type="entry name" value="DDE_Tnp_4"/>
    <property type="match status" value="1"/>
</dbReference>
<dbReference type="PANTHER" id="PTHR34615">
    <property type="entry name" value="PX DOMAIN-CONTAINING PROTEIN"/>
    <property type="match status" value="1"/>
</dbReference>
<gene>
    <name evidence="3" type="ORF">PACLA_8A069720</name>
</gene>
<comment type="cofactor">
    <cofactor evidence="1">
        <name>a divalent metal cation</name>
        <dbReference type="ChEBI" id="CHEBI:60240"/>
    </cofactor>
</comment>
<keyword evidence="4" id="KW-1185">Reference proteome</keyword>
<protein>
    <submittedName>
        <fullName evidence="3">Uncharacterized protein</fullName>
    </submittedName>
</protein>
<evidence type="ECO:0000313" key="3">
    <source>
        <dbReference type="EMBL" id="CAB4007974.1"/>
    </source>
</evidence>
<dbReference type="EMBL" id="CACRXK020005977">
    <property type="protein sequence ID" value="CAB4007974.1"/>
    <property type="molecule type" value="Genomic_DNA"/>
</dbReference>
<dbReference type="GO" id="GO:0046872">
    <property type="term" value="F:metal ion binding"/>
    <property type="evidence" value="ECO:0007669"/>
    <property type="project" value="UniProtKB-KW"/>
</dbReference>
<evidence type="ECO:0000256" key="2">
    <source>
        <dbReference type="ARBA" id="ARBA00022723"/>
    </source>
</evidence>
<evidence type="ECO:0000256" key="1">
    <source>
        <dbReference type="ARBA" id="ARBA00001968"/>
    </source>
</evidence>
<dbReference type="InterPro" id="IPR027806">
    <property type="entry name" value="HARBI1_dom"/>
</dbReference>
<keyword evidence="2" id="KW-0479">Metal-binding</keyword>
<evidence type="ECO:0000313" key="4">
    <source>
        <dbReference type="Proteomes" id="UP001152795"/>
    </source>
</evidence>